<dbReference type="PANTHER" id="PTHR46211">
    <property type="entry name" value="GLYCEROPHOSPHORYL DIESTER PHOSPHODIESTERASE"/>
    <property type="match status" value="1"/>
</dbReference>
<feature type="chain" id="PRO_5037000896" evidence="1">
    <location>
        <begin position="19"/>
        <end position="299"/>
    </location>
</feature>
<dbReference type="SUPFAM" id="SSF51695">
    <property type="entry name" value="PLC-like phosphodiesterases"/>
    <property type="match status" value="1"/>
</dbReference>
<reference evidence="3" key="1">
    <citation type="submission" date="2021-01" db="EMBL/GenBank/DDBJ databases">
        <title>Fulvivirga kasyanovii gen. nov., sp nov., a novel member of the phylum Bacteroidetes isolated from seawater in a mussel farm.</title>
        <authorList>
            <person name="Zhao L.-H."/>
            <person name="Wang Z.-J."/>
        </authorList>
    </citation>
    <scope>NUCLEOTIDE SEQUENCE</scope>
    <source>
        <strain evidence="3">2943</strain>
    </source>
</reference>
<dbReference type="RefSeq" id="WP_202245483.1">
    <property type="nucleotide sequence ID" value="NZ_JAESIY010000009.1"/>
</dbReference>
<dbReference type="Gene3D" id="3.20.20.190">
    <property type="entry name" value="Phosphatidylinositol (PI) phosphodiesterase"/>
    <property type="match status" value="1"/>
</dbReference>
<organism evidence="3 4">
    <name type="scientific">Fulvivirga sediminis</name>
    <dbReference type="NCBI Taxonomy" id="2803949"/>
    <lineage>
        <taxon>Bacteria</taxon>
        <taxon>Pseudomonadati</taxon>
        <taxon>Bacteroidota</taxon>
        <taxon>Cytophagia</taxon>
        <taxon>Cytophagales</taxon>
        <taxon>Fulvivirgaceae</taxon>
        <taxon>Fulvivirga</taxon>
    </lineage>
</organism>
<dbReference type="GO" id="GO:0008081">
    <property type="term" value="F:phosphoric diester hydrolase activity"/>
    <property type="evidence" value="ECO:0007669"/>
    <property type="project" value="InterPro"/>
</dbReference>
<evidence type="ECO:0000313" key="4">
    <source>
        <dbReference type="Proteomes" id="UP000659388"/>
    </source>
</evidence>
<dbReference type="AlphaFoldDB" id="A0A937K1N4"/>
<dbReference type="EMBL" id="JAESIY010000009">
    <property type="protein sequence ID" value="MBL3657686.1"/>
    <property type="molecule type" value="Genomic_DNA"/>
</dbReference>
<evidence type="ECO:0000313" key="3">
    <source>
        <dbReference type="EMBL" id="MBL3657686.1"/>
    </source>
</evidence>
<evidence type="ECO:0000259" key="2">
    <source>
        <dbReference type="PROSITE" id="PS51704"/>
    </source>
</evidence>
<feature type="domain" description="GP-PDE" evidence="2">
    <location>
        <begin position="21"/>
        <end position="288"/>
    </location>
</feature>
<keyword evidence="1" id="KW-0732">Signal</keyword>
<comment type="caution">
    <text evidence="3">The sequence shown here is derived from an EMBL/GenBank/DDBJ whole genome shotgun (WGS) entry which is preliminary data.</text>
</comment>
<proteinExistence type="predicted"/>
<sequence>MKHIIAVFFLLISYSMNAQKTDIQGHRGARGMMPENTIPAFIYALDQGVTTLEMDVVITKDKKVVVSHDPWISPGICVNVDNSKIKDEHQFIIYKMNYDEVKQFDCGSLNSTRFPEQQKIAINKPLLSDVIKEAEKHIKSYTQYEVNYNIEIKSDAQGDNELHPAPAEFSKLVYDLIDQYLPWERIIIQSFDFRVLQYWHEHYPDVKLAALVENDRSITTNLANLGFKPHIYSPDFNLLTEGRVRELHKMGIQVIPWTVNEEADLKKMLKWRVDGIITDYPNKTKAMGLNVDIKMPDKH</sequence>
<feature type="signal peptide" evidence="1">
    <location>
        <begin position="1"/>
        <end position="18"/>
    </location>
</feature>
<dbReference type="PROSITE" id="PS51704">
    <property type="entry name" value="GP_PDE"/>
    <property type="match status" value="1"/>
</dbReference>
<gene>
    <name evidence="3" type="ORF">JL102_16165</name>
</gene>
<dbReference type="GO" id="GO:0006629">
    <property type="term" value="P:lipid metabolic process"/>
    <property type="evidence" value="ECO:0007669"/>
    <property type="project" value="InterPro"/>
</dbReference>
<dbReference type="Proteomes" id="UP000659388">
    <property type="component" value="Unassembled WGS sequence"/>
</dbReference>
<dbReference type="InterPro" id="IPR017946">
    <property type="entry name" value="PLC-like_Pdiesterase_TIM-brl"/>
</dbReference>
<name>A0A937K1N4_9BACT</name>
<dbReference type="PANTHER" id="PTHR46211:SF14">
    <property type="entry name" value="GLYCEROPHOSPHODIESTER PHOSPHODIESTERASE"/>
    <property type="match status" value="1"/>
</dbReference>
<dbReference type="CDD" id="cd08567">
    <property type="entry name" value="GDPD_SpGDE_like"/>
    <property type="match status" value="1"/>
</dbReference>
<dbReference type="Pfam" id="PF03009">
    <property type="entry name" value="GDPD"/>
    <property type="match status" value="1"/>
</dbReference>
<protein>
    <submittedName>
        <fullName evidence="3">Glycerophosphodiester phosphodiesterase</fullName>
    </submittedName>
</protein>
<evidence type="ECO:0000256" key="1">
    <source>
        <dbReference type="SAM" id="SignalP"/>
    </source>
</evidence>
<keyword evidence="4" id="KW-1185">Reference proteome</keyword>
<dbReference type="InterPro" id="IPR030395">
    <property type="entry name" value="GP_PDE_dom"/>
</dbReference>
<accession>A0A937K1N4</accession>